<dbReference type="eggNOG" id="ENOG5031YZ6">
    <property type="taxonomic scope" value="Bacteria"/>
</dbReference>
<dbReference type="EMBL" id="FM864216">
    <property type="protein sequence ID" value="CAT04974.1"/>
    <property type="molecule type" value="Genomic_DNA"/>
</dbReference>
<reference evidence="2" key="1">
    <citation type="journal article" date="2009" name="BMC Bioinformatics">
        <title>The Mycoplasma conjunctivae genome sequencing, annotation and analysis.</title>
        <authorList>
            <person name="Calderon-Copete S.P."/>
            <person name="Wigger G."/>
            <person name="Wunderlin C."/>
            <person name="Schmidheini T."/>
            <person name="Frey J."/>
            <person name="Quail M.A."/>
            <person name="Falquet L."/>
        </authorList>
    </citation>
    <scope>NUCLEOTIDE SEQUENCE [LARGE SCALE GENOMIC DNA]</scope>
    <source>
        <strain evidence="2">ATCC 25834 / NCTC 10147 / HRC/581</strain>
    </source>
</reference>
<evidence type="ECO:0000313" key="2">
    <source>
        <dbReference type="Proteomes" id="UP000001491"/>
    </source>
</evidence>
<evidence type="ECO:0000313" key="1">
    <source>
        <dbReference type="EMBL" id="CAT04974.1"/>
    </source>
</evidence>
<dbReference type="KEGG" id="mco:MCJ_002830"/>
<keyword evidence="2" id="KW-1185">Reference proteome</keyword>
<dbReference type="AlphaFoldDB" id="C5J682"/>
<gene>
    <name evidence="1" type="ordered locus">MCJ_002830</name>
</gene>
<sequence>MNQKAKIKKMLKDEEKWRFYKNFLGKKFSFLFLDLNKLFDLQLSVNEIFVLEKNLIFGIENQDTWIKLISSCFRNKEDFSPQILSNLSIFLYKSWKNYKLKYANQEIEYDRRANFNQFTLLLMEIDSNFNDIIVKLLKKWK</sequence>
<protein>
    <submittedName>
        <fullName evidence="1">Uncharacterized protein</fullName>
    </submittedName>
</protein>
<proteinExistence type="predicted"/>
<accession>C5J682</accession>
<organism evidence="1 2">
    <name type="scientific">Mesomycoplasma conjunctivae (strain ATCC 25834 / NCTC 10147 / HRC/581)</name>
    <name type="common">Mycoplasma conjunctivae</name>
    <dbReference type="NCBI Taxonomy" id="572263"/>
    <lineage>
        <taxon>Bacteria</taxon>
        <taxon>Bacillati</taxon>
        <taxon>Mycoplasmatota</taxon>
        <taxon>Mycoplasmoidales</taxon>
        <taxon>Metamycoplasmataceae</taxon>
        <taxon>Mesomycoplasma</taxon>
    </lineage>
</organism>
<dbReference type="Proteomes" id="UP000001491">
    <property type="component" value="Chromosome"/>
</dbReference>
<name>C5J682_MESCH</name>
<dbReference type="HOGENOM" id="CLU_1823205_0_0_14"/>